<name>A0A843VKR2_COLES</name>
<evidence type="ECO:0000313" key="3">
    <source>
        <dbReference type="Proteomes" id="UP000652761"/>
    </source>
</evidence>
<organism evidence="2 3">
    <name type="scientific">Colocasia esculenta</name>
    <name type="common">Wild taro</name>
    <name type="synonym">Arum esculentum</name>
    <dbReference type="NCBI Taxonomy" id="4460"/>
    <lineage>
        <taxon>Eukaryota</taxon>
        <taxon>Viridiplantae</taxon>
        <taxon>Streptophyta</taxon>
        <taxon>Embryophyta</taxon>
        <taxon>Tracheophyta</taxon>
        <taxon>Spermatophyta</taxon>
        <taxon>Magnoliopsida</taxon>
        <taxon>Liliopsida</taxon>
        <taxon>Araceae</taxon>
        <taxon>Aroideae</taxon>
        <taxon>Colocasieae</taxon>
        <taxon>Colocasia</taxon>
    </lineage>
</organism>
<dbReference type="AlphaFoldDB" id="A0A843VKR2"/>
<keyword evidence="3" id="KW-1185">Reference proteome</keyword>
<feature type="transmembrane region" description="Helical" evidence="1">
    <location>
        <begin position="15"/>
        <end position="48"/>
    </location>
</feature>
<keyword evidence="1" id="KW-0812">Transmembrane</keyword>
<keyword evidence="1" id="KW-1133">Transmembrane helix</keyword>
<accession>A0A843VKR2</accession>
<sequence>MEYLTANFPGLVPLWAMLAGLLVAVAEVVISVVPVLEAVLVVIVVVAVAPPFPITDSDPEGDLMWWQCRPPPCLLHFGVINSHMPLRYHHGFTAVQADPELANADIDGIGSTAGITPKKYGDSTTGGKAPNLVGVVR</sequence>
<protein>
    <submittedName>
        <fullName evidence="2">Uncharacterized protein</fullName>
    </submittedName>
</protein>
<evidence type="ECO:0000313" key="2">
    <source>
        <dbReference type="EMBL" id="MQL99472.1"/>
    </source>
</evidence>
<dbReference type="EMBL" id="NMUH01002355">
    <property type="protein sequence ID" value="MQL99472.1"/>
    <property type="molecule type" value="Genomic_DNA"/>
</dbReference>
<keyword evidence="1" id="KW-0472">Membrane</keyword>
<reference evidence="2" key="1">
    <citation type="submission" date="2017-07" db="EMBL/GenBank/DDBJ databases">
        <title>Taro Niue Genome Assembly and Annotation.</title>
        <authorList>
            <person name="Atibalentja N."/>
            <person name="Keating K."/>
            <person name="Fields C.J."/>
        </authorList>
    </citation>
    <scope>NUCLEOTIDE SEQUENCE</scope>
    <source>
        <strain evidence="2">Niue_2</strain>
        <tissue evidence="2">Leaf</tissue>
    </source>
</reference>
<dbReference type="Proteomes" id="UP000652761">
    <property type="component" value="Unassembled WGS sequence"/>
</dbReference>
<comment type="caution">
    <text evidence="2">The sequence shown here is derived from an EMBL/GenBank/DDBJ whole genome shotgun (WGS) entry which is preliminary data.</text>
</comment>
<evidence type="ECO:0000256" key="1">
    <source>
        <dbReference type="SAM" id="Phobius"/>
    </source>
</evidence>
<proteinExistence type="predicted"/>
<gene>
    <name evidence="2" type="ORF">Taro_032187</name>
</gene>